<evidence type="ECO:0000256" key="3">
    <source>
        <dbReference type="ARBA" id="ARBA00022989"/>
    </source>
</evidence>
<dbReference type="OrthoDB" id="272778at2759"/>
<dbReference type="SUPFAM" id="SSF144091">
    <property type="entry name" value="Rhomboid-like"/>
    <property type="match status" value="1"/>
</dbReference>
<evidence type="ECO:0000256" key="2">
    <source>
        <dbReference type="ARBA" id="ARBA00022692"/>
    </source>
</evidence>
<comment type="subcellular location">
    <subcellularLocation>
        <location evidence="1">Membrane</location>
        <topology evidence="1">Multi-pass membrane protein</topology>
    </subcellularLocation>
</comment>
<evidence type="ECO:0000256" key="5">
    <source>
        <dbReference type="SAM" id="Phobius"/>
    </source>
</evidence>
<dbReference type="Pfam" id="PF02845">
    <property type="entry name" value="CUE"/>
    <property type="match status" value="1"/>
</dbReference>
<sequence length="236" mass="25630">MVIYHLRVIERLFGPAKYASFLFVSAVVCTFLNVAILVTGSPLGLTILPSGPYGVIFSALYQYYTIIPSVYEFKVFGVVFTDKVFTYAPAALLMLSNMPGSIALGASGLLAGAIYRSDFAGTRRWRFPKIVLRIAERFLLPIFSSSPAIRSTATTFESRTPARSSDRSTQVVREYLDVLSTGGAPQGATPHPPSEEQIAHLQSIFPATTQDQAIAALNSTNNNLAEAVQVLLDNQT</sequence>
<dbReference type="PANTHER" id="PTHR43066">
    <property type="entry name" value="RHOMBOID-RELATED PROTEIN"/>
    <property type="match status" value="1"/>
</dbReference>
<dbReference type="InterPro" id="IPR009060">
    <property type="entry name" value="UBA-like_sf"/>
</dbReference>
<gene>
    <name evidence="7" type="ORF">BGZ65_000420</name>
</gene>
<dbReference type="Proteomes" id="UP000749646">
    <property type="component" value="Unassembled WGS sequence"/>
</dbReference>
<proteinExistence type="predicted"/>
<organism evidence="7 8">
    <name type="scientific">Modicella reniformis</name>
    <dbReference type="NCBI Taxonomy" id="1440133"/>
    <lineage>
        <taxon>Eukaryota</taxon>
        <taxon>Fungi</taxon>
        <taxon>Fungi incertae sedis</taxon>
        <taxon>Mucoromycota</taxon>
        <taxon>Mortierellomycotina</taxon>
        <taxon>Mortierellomycetes</taxon>
        <taxon>Mortierellales</taxon>
        <taxon>Mortierellaceae</taxon>
        <taxon>Modicella</taxon>
    </lineage>
</organism>
<dbReference type="GO" id="GO:0004252">
    <property type="term" value="F:serine-type endopeptidase activity"/>
    <property type="evidence" value="ECO:0007669"/>
    <property type="project" value="TreeGrafter"/>
</dbReference>
<keyword evidence="8" id="KW-1185">Reference proteome</keyword>
<dbReference type="SUPFAM" id="SSF46934">
    <property type="entry name" value="UBA-like"/>
    <property type="match status" value="1"/>
</dbReference>
<dbReference type="PANTHER" id="PTHR43066:SF21">
    <property type="entry name" value="UBIQUITIN-ASSOCIATED DOMAIN-CONTAINING PROTEIN 2"/>
    <property type="match status" value="1"/>
</dbReference>
<evidence type="ECO:0000313" key="8">
    <source>
        <dbReference type="Proteomes" id="UP000749646"/>
    </source>
</evidence>
<keyword evidence="4 5" id="KW-0472">Membrane</keyword>
<dbReference type="EMBL" id="JAAAHW010003387">
    <property type="protein sequence ID" value="KAF9984418.1"/>
    <property type="molecule type" value="Genomic_DNA"/>
</dbReference>
<dbReference type="InterPro" id="IPR003892">
    <property type="entry name" value="CUE"/>
</dbReference>
<feature type="transmembrane region" description="Helical" evidence="5">
    <location>
        <begin position="91"/>
        <end position="115"/>
    </location>
</feature>
<feature type="transmembrane region" description="Helical" evidence="5">
    <location>
        <begin position="20"/>
        <end position="39"/>
    </location>
</feature>
<reference evidence="7" key="1">
    <citation type="journal article" date="2020" name="Fungal Divers.">
        <title>Resolving the Mortierellaceae phylogeny through synthesis of multi-gene phylogenetics and phylogenomics.</title>
        <authorList>
            <person name="Vandepol N."/>
            <person name="Liber J."/>
            <person name="Desiro A."/>
            <person name="Na H."/>
            <person name="Kennedy M."/>
            <person name="Barry K."/>
            <person name="Grigoriev I.V."/>
            <person name="Miller A.N."/>
            <person name="O'Donnell K."/>
            <person name="Stajich J.E."/>
            <person name="Bonito G."/>
        </authorList>
    </citation>
    <scope>NUCLEOTIDE SEQUENCE</scope>
    <source>
        <strain evidence="7">MES-2147</strain>
    </source>
</reference>
<evidence type="ECO:0000259" key="6">
    <source>
        <dbReference type="PROSITE" id="PS51140"/>
    </source>
</evidence>
<dbReference type="InterPro" id="IPR035952">
    <property type="entry name" value="Rhomboid-like_sf"/>
</dbReference>
<accession>A0A9P6MA49</accession>
<evidence type="ECO:0000256" key="1">
    <source>
        <dbReference type="ARBA" id="ARBA00004141"/>
    </source>
</evidence>
<dbReference type="GO" id="GO:0016020">
    <property type="term" value="C:membrane"/>
    <property type="evidence" value="ECO:0007669"/>
    <property type="project" value="UniProtKB-SubCell"/>
</dbReference>
<evidence type="ECO:0000256" key="4">
    <source>
        <dbReference type="ARBA" id="ARBA00023136"/>
    </source>
</evidence>
<feature type="domain" description="CUE" evidence="6">
    <location>
        <begin position="193"/>
        <end position="236"/>
    </location>
</feature>
<keyword evidence="3 5" id="KW-1133">Transmembrane helix</keyword>
<evidence type="ECO:0000313" key="7">
    <source>
        <dbReference type="EMBL" id="KAF9984418.1"/>
    </source>
</evidence>
<dbReference type="GO" id="GO:0043130">
    <property type="term" value="F:ubiquitin binding"/>
    <property type="evidence" value="ECO:0007669"/>
    <property type="project" value="InterPro"/>
</dbReference>
<dbReference type="AlphaFoldDB" id="A0A9P6MA49"/>
<name>A0A9P6MA49_9FUNG</name>
<comment type="caution">
    <text evidence="7">The sequence shown here is derived from an EMBL/GenBank/DDBJ whole genome shotgun (WGS) entry which is preliminary data.</text>
</comment>
<dbReference type="PROSITE" id="PS51140">
    <property type="entry name" value="CUE"/>
    <property type="match status" value="1"/>
</dbReference>
<protein>
    <recommendedName>
        <fullName evidence="6">CUE domain-containing protein</fullName>
    </recommendedName>
</protein>
<feature type="transmembrane region" description="Helical" evidence="5">
    <location>
        <begin position="51"/>
        <end position="71"/>
    </location>
</feature>
<keyword evidence="2 5" id="KW-0812">Transmembrane</keyword>